<evidence type="ECO:0000313" key="3">
    <source>
        <dbReference type="Proteomes" id="UP001229346"/>
    </source>
</evidence>
<dbReference type="PANTHER" id="PTHR12110:SF41">
    <property type="entry name" value="INOSOSE DEHYDRATASE"/>
    <property type="match status" value="1"/>
</dbReference>
<sequence length="182" mass="21220">MLPRFVAQLEYAKEAEIDFIITPWVPLPEEPAMEDVKHLVDVLTNCAEKAQEMGMKYGFHNHEDEFKLIEGKTVLDHLMEQVPKELMTLELNLGWVHMAGYEPEVYIHKYKDRITMIHARDFNHGRKDTEIGRGKVGYDKLIQTADSAGIRYIFAEQEQFAVSSFESAQNNYDYFRKLGYVQ</sequence>
<dbReference type="Pfam" id="PF01261">
    <property type="entry name" value="AP_endonuc_2"/>
    <property type="match status" value="1"/>
</dbReference>
<dbReference type="Gene3D" id="3.20.20.150">
    <property type="entry name" value="Divalent-metal-dependent TIM barrel enzymes"/>
    <property type="match status" value="1"/>
</dbReference>
<reference evidence="2 3" key="1">
    <citation type="submission" date="2023-07" db="EMBL/GenBank/DDBJ databases">
        <title>Sorghum-associated microbial communities from plants grown in Nebraska, USA.</title>
        <authorList>
            <person name="Schachtman D."/>
        </authorList>
    </citation>
    <scope>NUCLEOTIDE SEQUENCE [LARGE SCALE GENOMIC DNA]</scope>
    <source>
        <strain evidence="2 3">CC482</strain>
    </source>
</reference>
<comment type="caution">
    <text evidence="2">The sequence shown here is derived from an EMBL/GenBank/DDBJ whole genome shotgun (WGS) entry which is preliminary data.</text>
</comment>
<keyword evidence="2" id="KW-0413">Isomerase</keyword>
<dbReference type="Proteomes" id="UP001229346">
    <property type="component" value="Unassembled WGS sequence"/>
</dbReference>
<gene>
    <name evidence="2" type="ORF">J2T15_005362</name>
</gene>
<name>A0ABT9U8B6_PAEHA</name>
<accession>A0ABT9U8B6</accession>
<dbReference type="InterPro" id="IPR036237">
    <property type="entry name" value="Xyl_isomerase-like_sf"/>
</dbReference>
<protein>
    <submittedName>
        <fullName evidence="2">Sugar phosphate isomerase/epimerase</fullName>
    </submittedName>
</protein>
<dbReference type="PANTHER" id="PTHR12110">
    <property type="entry name" value="HYDROXYPYRUVATE ISOMERASE"/>
    <property type="match status" value="1"/>
</dbReference>
<proteinExistence type="predicted"/>
<organism evidence="2 3">
    <name type="scientific">Paenibacillus harenae</name>
    <dbReference type="NCBI Taxonomy" id="306543"/>
    <lineage>
        <taxon>Bacteria</taxon>
        <taxon>Bacillati</taxon>
        <taxon>Bacillota</taxon>
        <taxon>Bacilli</taxon>
        <taxon>Bacillales</taxon>
        <taxon>Paenibacillaceae</taxon>
        <taxon>Paenibacillus</taxon>
    </lineage>
</organism>
<keyword evidence="3" id="KW-1185">Reference proteome</keyword>
<evidence type="ECO:0000313" key="2">
    <source>
        <dbReference type="EMBL" id="MDQ0115894.1"/>
    </source>
</evidence>
<dbReference type="GO" id="GO:0016853">
    <property type="term" value="F:isomerase activity"/>
    <property type="evidence" value="ECO:0007669"/>
    <property type="project" value="UniProtKB-KW"/>
</dbReference>
<dbReference type="InterPro" id="IPR050312">
    <property type="entry name" value="IolE/XylAMocC-like"/>
</dbReference>
<dbReference type="EMBL" id="JAUSSU010000013">
    <property type="protein sequence ID" value="MDQ0115894.1"/>
    <property type="molecule type" value="Genomic_DNA"/>
</dbReference>
<evidence type="ECO:0000259" key="1">
    <source>
        <dbReference type="Pfam" id="PF01261"/>
    </source>
</evidence>
<dbReference type="RefSeq" id="WP_307207888.1">
    <property type="nucleotide sequence ID" value="NZ_JAUSSU010000013.1"/>
</dbReference>
<feature type="domain" description="Xylose isomerase-like TIM barrel" evidence="1">
    <location>
        <begin position="5"/>
        <end position="154"/>
    </location>
</feature>
<dbReference type="SUPFAM" id="SSF51658">
    <property type="entry name" value="Xylose isomerase-like"/>
    <property type="match status" value="1"/>
</dbReference>
<dbReference type="InterPro" id="IPR013022">
    <property type="entry name" value="Xyl_isomerase-like_TIM-brl"/>
</dbReference>